<reference evidence="2" key="1">
    <citation type="submission" date="2021-01" db="EMBL/GenBank/DDBJ databases">
        <title>Whole genome shotgun sequence of Actinoplanes rishiriensis NBRC 108556.</title>
        <authorList>
            <person name="Komaki H."/>
            <person name="Tamura T."/>
        </authorList>
    </citation>
    <scope>NUCLEOTIDE SEQUENCE</scope>
    <source>
        <strain evidence="2">NBRC 108556</strain>
    </source>
</reference>
<dbReference type="InterPro" id="IPR003729">
    <property type="entry name" value="Bi_nuclease_dom"/>
</dbReference>
<organism evidence="2 3">
    <name type="scientific">Paractinoplanes rishiriensis</name>
    <dbReference type="NCBI Taxonomy" id="1050105"/>
    <lineage>
        <taxon>Bacteria</taxon>
        <taxon>Bacillati</taxon>
        <taxon>Actinomycetota</taxon>
        <taxon>Actinomycetes</taxon>
        <taxon>Micromonosporales</taxon>
        <taxon>Micromonosporaceae</taxon>
        <taxon>Paractinoplanes</taxon>
    </lineage>
</organism>
<keyword evidence="3" id="KW-1185">Reference proteome</keyword>
<dbReference type="SUPFAM" id="SSF103256">
    <property type="entry name" value="Hypothetical protein TM0160"/>
    <property type="match status" value="1"/>
</dbReference>
<dbReference type="Gene3D" id="1.25.40.10">
    <property type="entry name" value="Tetratricopeptide repeat domain"/>
    <property type="match status" value="1"/>
</dbReference>
<dbReference type="Pfam" id="PF13424">
    <property type="entry name" value="TPR_12"/>
    <property type="match status" value="1"/>
</dbReference>
<dbReference type="Gene3D" id="3.10.690.10">
    <property type="entry name" value="Bifunctional nuclease domain"/>
    <property type="match status" value="1"/>
</dbReference>
<evidence type="ECO:0000313" key="2">
    <source>
        <dbReference type="EMBL" id="GIF00438.1"/>
    </source>
</evidence>
<proteinExistence type="predicted"/>
<dbReference type="PANTHER" id="PTHR47691">
    <property type="entry name" value="REGULATOR-RELATED"/>
    <property type="match status" value="1"/>
</dbReference>
<dbReference type="PANTHER" id="PTHR47691:SF3">
    <property type="entry name" value="HTH-TYPE TRANSCRIPTIONAL REGULATOR RV0890C-RELATED"/>
    <property type="match status" value="1"/>
</dbReference>
<accession>A0A919K800</accession>
<dbReference type="GO" id="GO:0004518">
    <property type="term" value="F:nuclease activity"/>
    <property type="evidence" value="ECO:0007669"/>
    <property type="project" value="InterPro"/>
</dbReference>
<dbReference type="Pfam" id="PF02577">
    <property type="entry name" value="BFN_dom"/>
    <property type="match status" value="1"/>
</dbReference>
<name>A0A919K800_9ACTN</name>
<dbReference type="SUPFAM" id="SSF48452">
    <property type="entry name" value="TPR-like"/>
    <property type="match status" value="1"/>
</dbReference>
<gene>
    <name evidence="2" type="ORF">Ari01nite_79020</name>
</gene>
<protein>
    <recommendedName>
        <fullName evidence="1">BFN domain-containing protein</fullName>
    </recommendedName>
</protein>
<feature type="domain" description="BFN" evidence="1">
    <location>
        <begin position="388"/>
        <end position="515"/>
    </location>
</feature>
<dbReference type="AlphaFoldDB" id="A0A919K800"/>
<dbReference type="EMBL" id="BOMV01000083">
    <property type="protein sequence ID" value="GIF00438.1"/>
    <property type="molecule type" value="Genomic_DNA"/>
</dbReference>
<evidence type="ECO:0000313" key="3">
    <source>
        <dbReference type="Proteomes" id="UP000636960"/>
    </source>
</evidence>
<dbReference type="PROSITE" id="PS51658">
    <property type="entry name" value="BFN"/>
    <property type="match status" value="1"/>
</dbReference>
<dbReference type="SMART" id="SM00028">
    <property type="entry name" value="TPR"/>
    <property type="match status" value="3"/>
</dbReference>
<dbReference type="InterPro" id="IPR011990">
    <property type="entry name" value="TPR-like_helical_dom_sf"/>
</dbReference>
<sequence length="520" mass="55583">MTEPAVRAIETLIEHARDLFHEGRHRPAAEAAARAAQAADQIENPALLVRALETEANVLRMQGEHGAALTRYTRVLAVAEDTGTRIRLEQPAALMAVAGAFLGWVTCARSVRGIQTRQLLDVLEAGERYLHPIGRTPWRAALLLQRASIHDELGDFDTAVALGEEALAAHEPGPGGYSLAGHRRVLGQLLRRAGRPEEAEPLYQAALEDHGALPDDRVAALEGLARCALDRGDAIAAQRHAAAALEEAEPFGDEYVRTPLSALVQAHQDAGDLDAAAPAAARYLDVARRLGSYAVLFSAIRSVVTVALDRGQIDNVAQLLSEMAEHAAVLDRNSDDSFHAEQVVRYSQRFDSLRAAGQIQALGVPALTHLSPDLPDRPGPATATRPPGRTMTVVGVRVEQPSDEPIVLLKETDGNTYLPIRIGATEAAAISHAQQGTTDAVSRTHDLLCDVLTAAGLRLEMATIDHIEENAFIASITVNGKQIDSRPSDAIVLTLKTGAPLIVAQDVLDTCGLSIPDEEP</sequence>
<dbReference type="Proteomes" id="UP000636960">
    <property type="component" value="Unassembled WGS sequence"/>
</dbReference>
<comment type="caution">
    <text evidence="2">The sequence shown here is derived from an EMBL/GenBank/DDBJ whole genome shotgun (WGS) entry which is preliminary data.</text>
</comment>
<evidence type="ECO:0000259" key="1">
    <source>
        <dbReference type="PROSITE" id="PS51658"/>
    </source>
</evidence>
<dbReference type="InterPro" id="IPR019734">
    <property type="entry name" value="TPR_rpt"/>
</dbReference>
<dbReference type="RefSeq" id="WP_203788261.1">
    <property type="nucleotide sequence ID" value="NZ_BOMV01000083.1"/>
</dbReference>
<dbReference type="InterPro" id="IPR036104">
    <property type="entry name" value="BFN_sf"/>
</dbReference>